<accession>A0A835XE93</accession>
<sequence length="383" mass="39679">MGRRGMKGFLKGPKGHKADSSDDEAAAPAPAPAPEGGADAAPSTSKPAAAPQPAQAKAAEPKVAAGGGGGGSDSESGSDDEGGHKGPETRGHMLQRHKRELAAHKKTVQKLGSKKKDEAAKLTTEIEARHARELKELDEREKAAAAAPPAAAAAAAGSAAAAVAAEGAAEHLGELGLEGGDHKKSKAAKRREKLEREEAEREQRIAQEQAALGPSDKAVEEAALRELLRPHSLGIREIRADGHCLYRAVEDQLTQAAGGGASAPPPDYLALRRLAAAHIRAHADEFSPFIYDEDAGGSPGEQLDAYCEELESTAAWGGQLELGALAQALRRQVKVFTLGMPPVTLGDEHAAAGVLTLCYLRHAFGLGEHYNSVGPLGAEAEEA</sequence>
<feature type="compositionally biased region" description="Low complexity" evidence="2">
    <location>
        <begin position="34"/>
        <end position="64"/>
    </location>
</feature>
<dbReference type="PANTHER" id="PTHR12419">
    <property type="entry name" value="OTU DOMAIN CONTAINING PROTEIN"/>
    <property type="match status" value="1"/>
</dbReference>
<gene>
    <name evidence="4" type="ORF">HYH03_018192</name>
</gene>
<evidence type="ECO:0000259" key="3">
    <source>
        <dbReference type="PROSITE" id="PS50802"/>
    </source>
</evidence>
<dbReference type="CDD" id="cd22797">
    <property type="entry name" value="OTU_plant_OTU5-like"/>
    <property type="match status" value="1"/>
</dbReference>
<dbReference type="PROSITE" id="PS50802">
    <property type="entry name" value="OTU"/>
    <property type="match status" value="1"/>
</dbReference>
<feature type="compositionally biased region" description="Basic and acidic residues" evidence="2">
    <location>
        <begin position="114"/>
        <end position="143"/>
    </location>
</feature>
<dbReference type="Proteomes" id="UP000612055">
    <property type="component" value="Unassembled WGS sequence"/>
</dbReference>
<organism evidence="4 5">
    <name type="scientific">Edaphochlamys debaryana</name>
    <dbReference type="NCBI Taxonomy" id="47281"/>
    <lineage>
        <taxon>Eukaryota</taxon>
        <taxon>Viridiplantae</taxon>
        <taxon>Chlorophyta</taxon>
        <taxon>core chlorophytes</taxon>
        <taxon>Chlorophyceae</taxon>
        <taxon>CS clade</taxon>
        <taxon>Chlamydomonadales</taxon>
        <taxon>Chlamydomonadales incertae sedis</taxon>
        <taxon>Edaphochlamys</taxon>
    </lineage>
</organism>
<dbReference type="InterPro" id="IPR038765">
    <property type="entry name" value="Papain-like_cys_pep_sf"/>
</dbReference>
<feature type="domain" description="OTU" evidence="3">
    <location>
        <begin position="233"/>
        <end position="376"/>
    </location>
</feature>
<dbReference type="AlphaFoldDB" id="A0A835XE93"/>
<dbReference type="EMBL" id="JAEHOE010000197">
    <property type="protein sequence ID" value="KAG2482912.1"/>
    <property type="molecule type" value="Genomic_DNA"/>
</dbReference>
<feature type="compositionally biased region" description="Basic and acidic residues" evidence="2">
    <location>
        <begin position="192"/>
        <end position="205"/>
    </location>
</feature>
<dbReference type="InterPro" id="IPR003323">
    <property type="entry name" value="OTU_dom"/>
</dbReference>
<feature type="compositionally biased region" description="Basic and acidic residues" evidence="2">
    <location>
        <begin position="81"/>
        <end position="91"/>
    </location>
</feature>
<dbReference type="Pfam" id="PF02338">
    <property type="entry name" value="OTU"/>
    <property type="match status" value="1"/>
</dbReference>
<dbReference type="SUPFAM" id="SSF54001">
    <property type="entry name" value="Cysteine proteinases"/>
    <property type="match status" value="1"/>
</dbReference>
<dbReference type="GO" id="GO:0016579">
    <property type="term" value="P:protein deubiquitination"/>
    <property type="evidence" value="ECO:0007669"/>
    <property type="project" value="TreeGrafter"/>
</dbReference>
<proteinExistence type="inferred from homology"/>
<name>A0A835XE93_9CHLO</name>
<dbReference type="InterPro" id="IPR050704">
    <property type="entry name" value="Peptidase_C85-like"/>
</dbReference>
<dbReference type="OrthoDB" id="415023at2759"/>
<evidence type="ECO:0000256" key="1">
    <source>
        <dbReference type="ARBA" id="ARBA00010407"/>
    </source>
</evidence>
<protein>
    <recommendedName>
        <fullName evidence="3">OTU domain-containing protein</fullName>
    </recommendedName>
</protein>
<reference evidence="4" key="1">
    <citation type="journal article" date="2020" name="bioRxiv">
        <title>Comparative genomics of Chlamydomonas.</title>
        <authorList>
            <person name="Craig R.J."/>
            <person name="Hasan A.R."/>
            <person name="Ness R.W."/>
            <person name="Keightley P.D."/>
        </authorList>
    </citation>
    <scope>NUCLEOTIDE SEQUENCE</scope>
    <source>
        <strain evidence="4">CCAP 11/70</strain>
    </source>
</reference>
<dbReference type="Gene3D" id="3.90.70.80">
    <property type="match status" value="1"/>
</dbReference>
<evidence type="ECO:0000313" key="5">
    <source>
        <dbReference type="Proteomes" id="UP000612055"/>
    </source>
</evidence>
<comment type="caution">
    <text evidence="4">The sequence shown here is derived from an EMBL/GenBank/DDBJ whole genome shotgun (WGS) entry which is preliminary data.</text>
</comment>
<feature type="region of interest" description="Disordered" evidence="2">
    <location>
        <begin position="1"/>
        <end position="216"/>
    </location>
</feature>
<evidence type="ECO:0000313" key="4">
    <source>
        <dbReference type="EMBL" id="KAG2482912.1"/>
    </source>
</evidence>
<comment type="similarity">
    <text evidence="1">Belongs to the peptidase C85 family.</text>
</comment>
<dbReference type="GO" id="GO:0004843">
    <property type="term" value="F:cysteine-type deubiquitinase activity"/>
    <property type="evidence" value="ECO:0007669"/>
    <property type="project" value="TreeGrafter"/>
</dbReference>
<keyword evidence="5" id="KW-1185">Reference proteome</keyword>
<feature type="compositionally biased region" description="Low complexity" evidence="2">
    <location>
        <begin position="144"/>
        <end position="167"/>
    </location>
</feature>
<evidence type="ECO:0000256" key="2">
    <source>
        <dbReference type="SAM" id="MobiDB-lite"/>
    </source>
</evidence>
<dbReference type="PANTHER" id="PTHR12419:SF10">
    <property type="entry name" value="DEUBIQUITINASE OTUD6B"/>
    <property type="match status" value="1"/>
</dbReference>
<feature type="compositionally biased region" description="Basic residues" evidence="2">
    <location>
        <begin position="93"/>
        <end position="108"/>
    </location>
</feature>